<evidence type="ECO:0000313" key="2">
    <source>
        <dbReference type="Proteomes" id="UP000822476"/>
    </source>
</evidence>
<dbReference type="AlphaFoldDB" id="A0A8S9Z8B8"/>
<comment type="caution">
    <text evidence="1">The sequence shown here is derived from an EMBL/GenBank/DDBJ whole genome shotgun (WGS) entry which is preliminary data.</text>
</comment>
<keyword evidence="2" id="KW-1185">Reference proteome</keyword>
<dbReference type="Proteomes" id="UP000822476">
    <property type="component" value="Unassembled WGS sequence"/>
</dbReference>
<proteinExistence type="predicted"/>
<sequence length="85" mass="9746">MNSVSVVQVPALMRICTTDENLKRTKLESGASFRNRSTRKSTGMSQLRSIVGDVQTTVKKNPRLPISKFKEISNLFHMKFFYNIH</sequence>
<accession>A0A8S9Z8B8</accession>
<reference evidence="1" key="1">
    <citation type="submission" date="2019-07" db="EMBL/GenBank/DDBJ databases">
        <title>Annotation for the trematode Paragonimus miyazaki's.</title>
        <authorList>
            <person name="Choi Y.-J."/>
        </authorList>
    </citation>
    <scope>NUCLEOTIDE SEQUENCE</scope>
    <source>
        <strain evidence="1">Japan</strain>
    </source>
</reference>
<gene>
    <name evidence="1" type="ORF">EG68_01149</name>
</gene>
<dbReference type="EMBL" id="JTDE01000299">
    <property type="protein sequence ID" value="KAF7261663.1"/>
    <property type="molecule type" value="Genomic_DNA"/>
</dbReference>
<organism evidence="1 2">
    <name type="scientific">Paragonimus skrjabini miyazakii</name>
    <dbReference type="NCBI Taxonomy" id="59628"/>
    <lineage>
        <taxon>Eukaryota</taxon>
        <taxon>Metazoa</taxon>
        <taxon>Spiralia</taxon>
        <taxon>Lophotrochozoa</taxon>
        <taxon>Platyhelminthes</taxon>
        <taxon>Trematoda</taxon>
        <taxon>Digenea</taxon>
        <taxon>Plagiorchiida</taxon>
        <taxon>Troglotremata</taxon>
        <taxon>Troglotrematidae</taxon>
        <taxon>Paragonimus</taxon>
    </lineage>
</organism>
<protein>
    <submittedName>
        <fullName evidence="1">Uncharacterized protein</fullName>
    </submittedName>
</protein>
<name>A0A8S9Z8B8_9TREM</name>
<evidence type="ECO:0000313" key="1">
    <source>
        <dbReference type="EMBL" id="KAF7261663.1"/>
    </source>
</evidence>